<reference evidence="1" key="1">
    <citation type="submission" date="2021-06" db="EMBL/GenBank/DDBJ databases">
        <authorList>
            <person name="Kallberg Y."/>
            <person name="Tangrot J."/>
            <person name="Rosling A."/>
        </authorList>
    </citation>
    <scope>NUCLEOTIDE SEQUENCE</scope>
    <source>
        <strain evidence="1">IL203A</strain>
    </source>
</reference>
<feature type="non-terminal residue" evidence="1">
    <location>
        <position position="598"/>
    </location>
</feature>
<dbReference type="Proteomes" id="UP000789702">
    <property type="component" value="Unassembled WGS sequence"/>
</dbReference>
<sequence>SDIVQNYSIRNDGRIGFTNATFQWPNDSNNFTLNKLNVFFPPGKLSIIHGPTGCGKSALLKALLGEMKYLDGSVFFPNGEIAYVSQTAWLQNGTIRENILFGSEFVYNAERYFEVLRICDLNRDLSNFTFSDKKEIGERGIMLSNGQKQPDKRFLIFITGIALARAIYSNYNTIILDDCLSAVDSCTEKLIYEQCLMSDLMKNKTRILVTHHENSYGAALKIFMKDGMIINKEYLKREELNPNLKESEDVVLPDIECTDKLIKEEAKAEGRVKWNVYMTYLKASDFFWLSIILLFIFARIFQTLQGLWIGEWTKANDNQFFLPDLLLPDSFTNNITLIVQYLSHKSQNVNYYLSIYALFGLLKITSMILRSFFMIKCTLSASKKLHDNLLNKILFATIKFYDTTPIGRIMNRFSKDMELIDQILPLNVESFINSCVSVVFTIIIISIRGFRFFTACIVITATYIIIGILYISTSRELKRLESVNRSPIYALFDNTIEGLSIIRTFGAKRRFNKNLWDLIDRYNCPILMNWACNQCLHVYSSFAGGLFMLFIGALIIDDLSKEMDPAFAGFTFINTIKFSNHIIQIINTFTAVEMNMNS</sequence>
<comment type="caution">
    <text evidence="1">The sequence shown here is derived from an EMBL/GenBank/DDBJ whole genome shotgun (WGS) entry which is preliminary data.</text>
</comment>
<evidence type="ECO:0000313" key="1">
    <source>
        <dbReference type="EMBL" id="CAG8685386.1"/>
    </source>
</evidence>
<accession>A0ACA9NZH0</accession>
<name>A0ACA9NZH0_9GLOM</name>
<keyword evidence="2" id="KW-1185">Reference proteome</keyword>
<feature type="non-terminal residue" evidence="1">
    <location>
        <position position="1"/>
    </location>
</feature>
<evidence type="ECO:0000313" key="2">
    <source>
        <dbReference type="Proteomes" id="UP000789702"/>
    </source>
</evidence>
<gene>
    <name evidence="1" type="ORF">DHETER_LOCUS10881</name>
</gene>
<dbReference type="EMBL" id="CAJVPU010022379">
    <property type="protein sequence ID" value="CAG8685386.1"/>
    <property type="molecule type" value="Genomic_DNA"/>
</dbReference>
<organism evidence="1 2">
    <name type="scientific">Dentiscutata heterogama</name>
    <dbReference type="NCBI Taxonomy" id="1316150"/>
    <lineage>
        <taxon>Eukaryota</taxon>
        <taxon>Fungi</taxon>
        <taxon>Fungi incertae sedis</taxon>
        <taxon>Mucoromycota</taxon>
        <taxon>Glomeromycotina</taxon>
        <taxon>Glomeromycetes</taxon>
        <taxon>Diversisporales</taxon>
        <taxon>Gigasporaceae</taxon>
        <taxon>Dentiscutata</taxon>
    </lineage>
</organism>
<protein>
    <submittedName>
        <fullName evidence="1">3615_t:CDS:1</fullName>
    </submittedName>
</protein>
<proteinExistence type="predicted"/>